<comment type="catalytic activity">
    <reaction evidence="1">
        <text>Thiol-dependent hydrolysis of ester, thioester, amide, peptide and isopeptide bonds formed by the C-terminal Gly of ubiquitin (a 76-residue protein attached to proteins as an intracellular targeting signal).</text>
        <dbReference type="EC" id="3.4.19.12"/>
    </reaction>
</comment>
<feature type="compositionally biased region" description="Pro residues" evidence="6">
    <location>
        <begin position="868"/>
        <end position="883"/>
    </location>
</feature>
<dbReference type="GO" id="GO:1903093">
    <property type="term" value="P:regulation of protein K48-linked deubiquitination"/>
    <property type="evidence" value="ECO:0007669"/>
    <property type="project" value="TreeGrafter"/>
</dbReference>
<dbReference type="PANTHER" id="PTHR12419">
    <property type="entry name" value="OTU DOMAIN CONTAINING PROTEIN"/>
    <property type="match status" value="1"/>
</dbReference>
<evidence type="ECO:0000256" key="1">
    <source>
        <dbReference type="ARBA" id="ARBA00000707"/>
    </source>
</evidence>
<dbReference type="EC" id="3.4.19.12" evidence="2"/>
<proteinExistence type="predicted"/>
<dbReference type="EMBL" id="OY660886">
    <property type="protein sequence ID" value="CAJ1085749.1"/>
    <property type="molecule type" value="Genomic_DNA"/>
</dbReference>
<feature type="compositionally biased region" description="Low complexity" evidence="6">
    <location>
        <begin position="884"/>
        <end position="927"/>
    </location>
</feature>
<dbReference type="Pfam" id="PF02338">
    <property type="entry name" value="OTU"/>
    <property type="match status" value="1"/>
</dbReference>
<feature type="compositionally biased region" description="Basic residues" evidence="6">
    <location>
        <begin position="1340"/>
        <end position="1351"/>
    </location>
</feature>
<dbReference type="GO" id="GO:0034122">
    <property type="term" value="P:negative regulation of toll-like receptor signaling pathway"/>
    <property type="evidence" value="ECO:0007669"/>
    <property type="project" value="TreeGrafter"/>
</dbReference>
<feature type="region of interest" description="Disordered" evidence="6">
    <location>
        <begin position="339"/>
        <end position="410"/>
    </location>
</feature>
<evidence type="ECO:0000256" key="4">
    <source>
        <dbReference type="ARBA" id="ARBA00022786"/>
    </source>
</evidence>
<feature type="compositionally biased region" description="Polar residues" evidence="6">
    <location>
        <begin position="663"/>
        <end position="675"/>
    </location>
</feature>
<dbReference type="SUPFAM" id="SSF54001">
    <property type="entry name" value="Cysteine proteinases"/>
    <property type="match status" value="1"/>
</dbReference>
<feature type="compositionally biased region" description="Polar residues" evidence="6">
    <location>
        <begin position="365"/>
        <end position="392"/>
    </location>
</feature>
<feature type="compositionally biased region" description="Basic residues" evidence="6">
    <location>
        <begin position="458"/>
        <end position="471"/>
    </location>
</feature>
<feature type="compositionally biased region" description="Basic and acidic residues" evidence="6">
    <location>
        <begin position="339"/>
        <end position="355"/>
    </location>
</feature>
<feature type="compositionally biased region" description="Pro residues" evidence="6">
    <location>
        <begin position="1030"/>
        <end position="1047"/>
    </location>
</feature>
<dbReference type="Proteomes" id="UP001178508">
    <property type="component" value="Chromosome 23"/>
</dbReference>
<evidence type="ECO:0000313" key="10">
    <source>
        <dbReference type="Proteomes" id="UP001178508"/>
    </source>
</evidence>
<feature type="compositionally biased region" description="Polar residues" evidence="6">
    <location>
        <begin position="1157"/>
        <end position="1174"/>
    </location>
</feature>
<feature type="region of interest" description="Disordered" evidence="6">
    <location>
        <begin position="442"/>
        <end position="690"/>
    </location>
</feature>
<dbReference type="Gene3D" id="2.30.30.140">
    <property type="match status" value="1"/>
</dbReference>
<feature type="compositionally biased region" description="Pro residues" evidence="6">
    <location>
        <begin position="645"/>
        <end position="654"/>
    </location>
</feature>
<feature type="region of interest" description="Disordered" evidence="6">
    <location>
        <begin position="1322"/>
        <end position="1369"/>
    </location>
</feature>
<evidence type="ECO:0000256" key="6">
    <source>
        <dbReference type="SAM" id="MobiDB-lite"/>
    </source>
</evidence>
<reference evidence="9" key="1">
    <citation type="submission" date="2023-08" db="EMBL/GenBank/DDBJ databases">
        <authorList>
            <person name="Alioto T."/>
            <person name="Alioto T."/>
            <person name="Gomez Garrido J."/>
        </authorList>
    </citation>
    <scope>NUCLEOTIDE SEQUENCE</scope>
</reference>
<dbReference type="SUPFAM" id="SSF63748">
    <property type="entry name" value="Tudor/PWWP/MBT"/>
    <property type="match status" value="1"/>
</dbReference>
<evidence type="ECO:0000259" key="8">
    <source>
        <dbReference type="PROSITE" id="PS50802"/>
    </source>
</evidence>
<dbReference type="GO" id="GO:0061578">
    <property type="term" value="F:K63-linked deubiquitinase activity"/>
    <property type="evidence" value="ECO:0007669"/>
    <property type="project" value="TreeGrafter"/>
</dbReference>
<sequence length="1392" mass="151209">MDSMQSNEERGAERQMDDYLKSIGLQRKKIAKDGSCLFRAVAEQVLHCQSLHTKVRAECVEFLKQNRENYEAFIEGDFEDYLYKLQDPQQWVGEVEINALAVMYKRDFQIFQEPGRPAVNITDNNFKDKVRLCFLNGNHYDSVYPVSRIKNAALCQSILFELLYDDVFKADKSSLGVCQKGTTRPRDPLIDDNMVTCASSDESDVDAGEPVWVDNGTSTTAPRHNNRGRGRGRALSERVWRSLNPTLLRNIEYDVWLKTKRAQQKLDYSIAAGMQFSVGDRCQVSLEGSGRSYNATVKEVPSDNGLVTVFVEELGKRQCVPLWRLRPCDENSWSTVVNRDKKLSNGHGDWEEKGKGKGRGKHIPVSSSVTTATAQGSSGRVQKQHSWPSQANAEEGGAKPSRKSVSSVDKAFGITEEQRLAKEEEKMNVALVEIQLRDENSFPALGAQSGSQGDGGRKKGAEKRRSQRNKTKSPVEDIRALSPSSGERPKSSSPPLTTTATSSANTAETTTPTTKPRAAPPSADSDAAPAFPSSHKASSPSAPSYASAAAGPPVSPTAAAAGPGGAVPSSASLFSFITPVLPPASSPPTSHAPFLPSLPPSSSSSAPAPSSVSTPTFIAPIAPSPSVAQGALHPSSLSRSSTPVSPLPHSPSPPLVSSSPLTQTGAQIPQNQTRLPQVDPQMCPPQNQDHISESQPIVFTQTPLSLPHNQSRVQTAVSENQPNQTPLTQDQTQIPTSLTQKQTPPVQDPAEIQTPLIQNQTQMQTPFAQNKTLPFLPPNQTQLTQTQTPTIGNHAQIHTSLTPNQTLLSLPQTQTCTPQLQSQSQPNTEVTQIPTTVPQISASHPLPHYPPQSEPEEVQDQSSYSLPPQAPVSVPQPPVPHPQPHVQHPHPSQVPNPSSQTQSESPPHPAPQQSHPSHPSHLPQSLPAHPPPLSSQPSSIPGTVPLEQLSQLYQDPLYPGFPQGEKGQPVPLPPMSTSRSGDDLPQDINVLRFFFNLGVKVYSMPMFPPYVYLFPLQQAHAMHPKMPSRSPSPSPNPPYPPSNPPPRPQEHYPQYPPNSASMHPQYDHQAPPTEPPHSSELSYPHIPRYPVSQHAPHRMPPTWQQHQMPPNFSVGYSSPNPTYAAPPPISQAYHQSQSPGHPLYPPTLPQYPPSSLGYQSSSTPEEVQGSQGTMEQHHPSNGDTVPRQHLVHATSLLGNPPTANMANNNLIPSFAHMKEHAENLTRAMMIGEQRNSNPLMMSNLGDVPVSSTTMKTNSTPVPLAPYEIISTTATPTNNNPSYGFRGYAKPLNPNPNTFVPLGVPEPKQTDYLSMPAMSVGCSTEDDLEEQPSFKSAQYRGPRRGRGGRGRASHSSGRGANRRGYGGVGDSGLGIGNVQFFPSHRGRGRERGY</sequence>
<dbReference type="InterPro" id="IPR003323">
    <property type="entry name" value="OTU_dom"/>
</dbReference>
<dbReference type="InterPro" id="IPR050704">
    <property type="entry name" value="Peptidase_C85-like"/>
</dbReference>
<evidence type="ECO:0000256" key="3">
    <source>
        <dbReference type="ARBA" id="ARBA00022670"/>
    </source>
</evidence>
<keyword evidence="10" id="KW-1185">Reference proteome</keyword>
<feature type="compositionally biased region" description="Polar residues" evidence="6">
    <location>
        <begin position="1102"/>
        <end position="1121"/>
    </location>
</feature>
<dbReference type="SMART" id="SM00333">
    <property type="entry name" value="TUDOR"/>
    <property type="match status" value="1"/>
</dbReference>
<feature type="compositionally biased region" description="Low complexity" evidence="6">
    <location>
        <begin position="632"/>
        <end position="644"/>
    </location>
</feature>
<dbReference type="InterPro" id="IPR002999">
    <property type="entry name" value="Tudor"/>
</dbReference>
<protein>
    <recommendedName>
        <fullName evidence="2">ubiquitinyl hydrolase 1</fullName>
        <ecNumber evidence="2">3.4.19.12</ecNumber>
    </recommendedName>
</protein>
<evidence type="ECO:0000313" key="9">
    <source>
        <dbReference type="EMBL" id="CAJ1085749.1"/>
    </source>
</evidence>
<keyword evidence="3" id="KW-0645">Protease</keyword>
<name>A0AAV1HLQ8_XYRNO</name>
<accession>A0AAV1HLQ8</accession>
<feature type="region of interest" description="Disordered" evidence="6">
    <location>
        <begin position="839"/>
        <end position="943"/>
    </location>
</feature>
<feature type="domain" description="Tudor" evidence="7">
    <location>
        <begin position="275"/>
        <end position="335"/>
    </location>
</feature>
<dbReference type="GO" id="GO:0006508">
    <property type="term" value="P:proteolysis"/>
    <property type="evidence" value="ECO:0007669"/>
    <property type="project" value="UniProtKB-KW"/>
</dbReference>
<dbReference type="InterPro" id="IPR038765">
    <property type="entry name" value="Papain-like_cys_pep_sf"/>
</dbReference>
<feature type="domain" description="OTU" evidence="8">
    <location>
        <begin position="25"/>
        <end position="146"/>
    </location>
</feature>
<feature type="compositionally biased region" description="Low complexity" evidence="6">
    <location>
        <begin position="482"/>
        <end position="572"/>
    </location>
</feature>
<feature type="compositionally biased region" description="Low complexity" evidence="6">
    <location>
        <begin position="1352"/>
        <end position="1362"/>
    </location>
</feature>
<dbReference type="Gene3D" id="3.90.70.80">
    <property type="match status" value="1"/>
</dbReference>
<organism evidence="9 10">
    <name type="scientific">Xyrichtys novacula</name>
    <name type="common">Pearly razorfish</name>
    <name type="synonym">Hemipteronotus novacula</name>
    <dbReference type="NCBI Taxonomy" id="13765"/>
    <lineage>
        <taxon>Eukaryota</taxon>
        <taxon>Metazoa</taxon>
        <taxon>Chordata</taxon>
        <taxon>Craniata</taxon>
        <taxon>Vertebrata</taxon>
        <taxon>Euteleostomi</taxon>
        <taxon>Actinopterygii</taxon>
        <taxon>Neopterygii</taxon>
        <taxon>Teleostei</taxon>
        <taxon>Neoteleostei</taxon>
        <taxon>Acanthomorphata</taxon>
        <taxon>Eupercaria</taxon>
        <taxon>Labriformes</taxon>
        <taxon>Labridae</taxon>
        <taxon>Xyrichtys</taxon>
    </lineage>
</organism>
<feature type="compositionally biased region" description="Pro residues" evidence="6">
    <location>
        <begin position="1142"/>
        <end position="1152"/>
    </location>
</feature>
<dbReference type="PANTHER" id="PTHR12419:SF9">
    <property type="entry name" value="OTU DOMAIN-CONTAINING PROTEIN 4"/>
    <property type="match status" value="1"/>
</dbReference>
<feature type="region of interest" description="Disordered" evidence="6">
    <location>
        <begin position="711"/>
        <end position="747"/>
    </location>
</feature>
<dbReference type="PROSITE" id="PS50304">
    <property type="entry name" value="TUDOR"/>
    <property type="match status" value="1"/>
</dbReference>
<gene>
    <name evidence="9" type="ORF">XNOV1_A022121</name>
</gene>
<feature type="region of interest" description="Disordered" evidence="6">
    <location>
        <begin position="955"/>
        <end position="983"/>
    </location>
</feature>
<keyword evidence="5" id="KW-0788">Thiol protease</keyword>
<feature type="region of interest" description="Disordered" evidence="6">
    <location>
        <begin position="1023"/>
        <end position="1186"/>
    </location>
</feature>
<feature type="compositionally biased region" description="Polar residues" evidence="6">
    <location>
        <begin position="711"/>
        <end position="745"/>
    </location>
</feature>
<dbReference type="GO" id="GO:0004843">
    <property type="term" value="F:cysteine-type deubiquitinase activity"/>
    <property type="evidence" value="ECO:0007669"/>
    <property type="project" value="UniProtKB-EC"/>
</dbReference>
<feature type="region of interest" description="Disordered" evidence="6">
    <location>
        <begin position="208"/>
        <end position="234"/>
    </location>
</feature>
<dbReference type="PROSITE" id="PS50802">
    <property type="entry name" value="OTU"/>
    <property type="match status" value="1"/>
</dbReference>
<feature type="compositionally biased region" description="Low complexity" evidence="6">
    <location>
        <begin position="587"/>
        <end position="617"/>
    </location>
</feature>
<evidence type="ECO:0000256" key="2">
    <source>
        <dbReference type="ARBA" id="ARBA00012759"/>
    </source>
</evidence>
<dbReference type="GO" id="GO:0016579">
    <property type="term" value="P:protein deubiquitination"/>
    <property type="evidence" value="ECO:0007669"/>
    <property type="project" value="TreeGrafter"/>
</dbReference>
<evidence type="ECO:0000256" key="5">
    <source>
        <dbReference type="ARBA" id="ARBA00022807"/>
    </source>
</evidence>
<keyword evidence="5" id="KW-0378">Hydrolase</keyword>
<evidence type="ECO:0000259" key="7">
    <source>
        <dbReference type="PROSITE" id="PS50304"/>
    </source>
</evidence>
<keyword evidence="4" id="KW-0833">Ubl conjugation pathway</keyword>
<dbReference type="GO" id="GO:2000660">
    <property type="term" value="P:negative regulation of interleukin-1-mediated signaling pathway"/>
    <property type="evidence" value="ECO:0007669"/>
    <property type="project" value="TreeGrafter"/>
</dbReference>